<dbReference type="Proteomes" id="UP001055811">
    <property type="component" value="Linkage Group LG04"/>
</dbReference>
<organism evidence="1 2">
    <name type="scientific">Cichorium intybus</name>
    <name type="common">Chicory</name>
    <dbReference type="NCBI Taxonomy" id="13427"/>
    <lineage>
        <taxon>Eukaryota</taxon>
        <taxon>Viridiplantae</taxon>
        <taxon>Streptophyta</taxon>
        <taxon>Embryophyta</taxon>
        <taxon>Tracheophyta</taxon>
        <taxon>Spermatophyta</taxon>
        <taxon>Magnoliopsida</taxon>
        <taxon>eudicotyledons</taxon>
        <taxon>Gunneridae</taxon>
        <taxon>Pentapetalae</taxon>
        <taxon>asterids</taxon>
        <taxon>campanulids</taxon>
        <taxon>Asterales</taxon>
        <taxon>Asteraceae</taxon>
        <taxon>Cichorioideae</taxon>
        <taxon>Cichorieae</taxon>
        <taxon>Cichoriinae</taxon>
        <taxon>Cichorium</taxon>
    </lineage>
</organism>
<proteinExistence type="predicted"/>
<gene>
    <name evidence="1" type="ORF">L2E82_25216</name>
</gene>
<evidence type="ECO:0000313" key="1">
    <source>
        <dbReference type="EMBL" id="KAI3753170.1"/>
    </source>
</evidence>
<sequence>MSWMIECAIQLSLLPLASSRSTHLAPFPFFVISDFPQHRLPPPLFPSAFSVAASNFLFISAFEDPDIIYVDDIVDLVRDLEVINAELRLKILKISIEDLEKSTKRSNDKQLQELELCLKVKAWLENEIDIQLRD</sequence>
<dbReference type="EMBL" id="CM042012">
    <property type="protein sequence ID" value="KAI3753170.1"/>
    <property type="molecule type" value="Genomic_DNA"/>
</dbReference>
<accession>A0ACB9E395</accession>
<protein>
    <submittedName>
        <fullName evidence="1">Uncharacterized protein</fullName>
    </submittedName>
</protein>
<name>A0ACB9E395_CICIN</name>
<keyword evidence="2" id="KW-1185">Reference proteome</keyword>
<comment type="caution">
    <text evidence="1">The sequence shown here is derived from an EMBL/GenBank/DDBJ whole genome shotgun (WGS) entry which is preliminary data.</text>
</comment>
<reference evidence="1 2" key="2">
    <citation type="journal article" date="2022" name="Mol. Ecol. Resour.">
        <title>The genomes of chicory, endive, great burdock and yacon provide insights into Asteraceae paleo-polyploidization history and plant inulin production.</title>
        <authorList>
            <person name="Fan W."/>
            <person name="Wang S."/>
            <person name="Wang H."/>
            <person name="Wang A."/>
            <person name="Jiang F."/>
            <person name="Liu H."/>
            <person name="Zhao H."/>
            <person name="Xu D."/>
            <person name="Zhang Y."/>
        </authorList>
    </citation>
    <scope>NUCLEOTIDE SEQUENCE [LARGE SCALE GENOMIC DNA]</scope>
    <source>
        <strain evidence="2">cv. Punajuju</strain>
        <tissue evidence="1">Leaves</tissue>
    </source>
</reference>
<evidence type="ECO:0000313" key="2">
    <source>
        <dbReference type="Proteomes" id="UP001055811"/>
    </source>
</evidence>
<reference evidence="2" key="1">
    <citation type="journal article" date="2022" name="Mol. Ecol. Resour.">
        <title>The genomes of chicory, endive, great burdock and yacon provide insights into Asteraceae palaeo-polyploidization history and plant inulin production.</title>
        <authorList>
            <person name="Fan W."/>
            <person name="Wang S."/>
            <person name="Wang H."/>
            <person name="Wang A."/>
            <person name="Jiang F."/>
            <person name="Liu H."/>
            <person name="Zhao H."/>
            <person name="Xu D."/>
            <person name="Zhang Y."/>
        </authorList>
    </citation>
    <scope>NUCLEOTIDE SEQUENCE [LARGE SCALE GENOMIC DNA]</scope>
    <source>
        <strain evidence="2">cv. Punajuju</strain>
    </source>
</reference>